<dbReference type="PANTHER" id="PTHR38791">
    <property type="entry name" value="ZN(II)2CYS6 TRANSCRIPTION FACTOR (EUROFUNG)-RELATED-RELATED"/>
    <property type="match status" value="1"/>
</dbReference>
<dbReference type="AlphaFoldDB" id="A0A9N9LJB3"/>
<name>A0A9N9LJB3_9HELO</name>
<dbReference type="PANTHER" id="PTHR38791:SF13">
    <property type="entry name" value="ZN(2)-C6 FUNGAL-TYPE DOMAIN-CONTAINING PROTEIN"/>
    <property type="match status" value="1"/>
</dbReference>
<dbReference type="SMART" id="SM00066">
    <property type="entry name" value="GAL4"/>
    <property type="match status" value="1"/>
</dbReference>
<dbReference type="GO" id="GO:0008270">
    <property type="term" value="F:zinc ion binding"/>
    <property type="evidence" value="ECO:0007669"/>
    <property type="project" value="InterPro"/>
</dbReference>
<dbReference type="InterPro" id="IPR036864">
    <property type="entry name" value="Zn2-C6_fun-type_DNA-bd_sf"/>
</dbReference>
<dbReference type="OrthoDB" id="4314040at2759"/>
<dbReference type="Gene3D" id="4.10.240.10">
    <property type="entry name" value="Zn(2)-C6 fungal-type DNA-binding domain"/>
    <property type="match status" value="1"/>
</dbReference>
<comment type="caution">
    <text evidence="3">The sequence shown here is derived from an EMBL/GenBank/DDBJ whole genome shotgun (WGS) entry which is preliminary data.</text>
</comment>
<gene>
    <name evidence="3" type="ORF">HYALB_00009930</name>
</gene>
<dbReference type="GO" id="GO:0000981">
    <property type="term" value="F:DNA-binding transcription factor activity, RNA polymerase II-specific"/>
    <property type="evidence" value="ECO:0007669"/>
    <property type="project" value="InterPro"/>
</dbReference>
<organism evidence="3 4">
    <name type="scientific">Hymenoscyphus albidus</name>
    <dbReference type="NCBI Taxonomy" id="595503"/>
    <lineage>
        <taxon>Eukaryota</taxon>
        <taxon>Fungi</taxon>
        <taxon>Dikarya</taxon>
        <taxon>Ascomycota</taxon>
        <taxon>Pezizomycotina</taxon>
        <taxon>Leotiomycetes</taxon>
        <taxon>Helotiales</taxon>
        <taxon>Helotiaceae</taxon>
        <taxon>Hymenoscyphus</taxon>
    </lineage>
</organism>
<dbReference type="InterPro" id="IPR021858">
    <property type="entry name" value="Fun_TF"/>
</dbReference>
<dbReference type="InterPro" id="IPR053175">
    <property type="entry name" value="DHMBA_Reg_Transcription_Factor"/>
</dbReference>
<proteinExistence type="predicted"/>
<dbReference type="CDD" id="cd00067">
    <property type="entry name" value="GAL4"/>
    <property type="match status" value="1"/>
</dbReference>
<dbReference type="PROSITE" id="PS00463">
    <property type="entry name" value="ZN2_CY6_FUNGAL_1"/>
    <property type="match status" value="1"/>
</dbReference>
<evidence type="ECO:0000313" key="3">
    <source>
        <dbReference type="EMBL" id="CAG8975068.1"/>
    </source>
</evidence>
<dbReference type="InterPro" id="IPR001138">
    <property type="entry name" value="Zn2Cys6_DnaBD"/>
</dbReference>
<reference evidence="3" key="1">
    <citation type="submission" date="2021-07" db="EMBL/GenBank/DDBJ databases">
        <authorList>
            <person name="Durling M."/>
        </authorList>
    </citation>
    <scope>NUCLEOTIDE SEQUENCE</scope>
</reference>
<evidence type="ECO:0000313" key="4">
    <source>
        <dbReference type="Proteomes" id="UP000701801"/>
    </source>
</evidence>
<dbReference type="Pfam" id="PF00172">
    <property type="entry name" value="Zn_clus"/>
    <property type="match status" value="1"/>
</dbReference>
<evidence type="ECO:0000256" key="1">
    <source>
        <dbReference type="ARBA" id="ARBA00023242"/>
    </source>
</evidence>
<dbReference type="Proteomes" id="UP000701801">
    <property type="component" value="Unassembled WGS sequence"/>
</dbReference>
<keyword evidence="4" id="KW-1185">Reference proteome</keyword>
<dbReference type="SUPFAM" id="SSF57701">
    <property type="entry name" value="Zn2/Cys6 DNA-binding domain"/>
    <property type="match status" value="1"/>
</dbReference>
<dbReference type="PROSITE" id="PS50048">
    <property type="entry name" value="ZN2_CY6_FUNGAL_2"/>
    <property type="match status" value="1"/>
</dbReference>
<keyword evidence="1" id="KW-0539">Nucleus</keyword>
<dbReference type="EMBL" id="CAJVRM010000125">
    <property type="protein sequence ID" value="CAG8975068.1"/>
    <property type="molecule type" value="Genomic_DNA"/>
</dbReference>
<feature type="domain" description="Zn(2)-C6 fungal-type" evidence="2">
    <location>
        <begin position="10"/>
        <end position="38"/>
    </location>
</feature>
<evidence type="ECO:0000259" key="2">
    <source>
        <dbReference type="PROSITE" id="PS50048"/>
    </source>
</evidence>
<sequence length="628" mass="70024">MVYCGKPSRGCQMCRTRRIKCDETKPTCNQCAKSRRQCPGYKDDFDLVFRNETQATERRARKASNGKKGNNQIVISSSQTVFSTDKDGDSFIPSGSDKETGMVRLAPMVLSIPVEEQAPCYFLENFVVASTNAVDTPRGYFDFLAPLMKNEGSGDHLTLAFNAASLAALANRPNTRSKLDMKQMAMASYAKALKATNLALQSPTLQKTDQTLAAILMLGFYETVCTNNTNPAAWYSHVNGAIQIVRMRGKKQLRTKVGQSLFQVVRTQMVINCMTSSKVPSMGADWWTPDIGEDYGVAITRIKLHIAELRAEMNDTLSTCPRTPEYFQMVADIMRRAHVMEQEYHEWEASLPEWWRPKTVAWVDNHAATDFSKSEVCPGKVESYHNIWVATIWNHARVARIAASGIIVRCAAWMCSPVDYRTTPEYAHATRLCVDLVTDIISSVPFHLGWDIGRGGSLSSADPLSFEAGLEAFSNPKGYGGFFALWPLFVCSTADYITDSQRAWVKGRMMHISETLGLNHAKVLAGFQVRVPSMIIRRDNIGRTPQSQIMAAHLYTPPSPNAPKSGQVISMNSHGNTANAMNGYTMSPLQQRELMQKEIFEKERLSLIKKAGDNQPEVEKLMAKYLAV</sequence>
<protein>
    <recommendedName>
        <fullName evidence="2">Zn(2)-C6 fungal-type domain-containing protein</fullName>
    </recommendedName>
</protein>
<accession>A0A9N9LJB3</accession>
<dbReference type="Pfam" id="PF11951">
    <property type="entry name" value="Fungal_trans_2"/>
    <property type="match status" value="1"/>
</dbReference>